<evidence type="ECO:0000313" key="1">
    <source>
        <dbReference type="EnsemblPlants" id="LPERR01G33050.1"/>
    </source>
</evidence>
<reference evidence="2" key="2">
    <citation type="submission" date="2013-12" db="EMBL/GenBank/DDBJ databases">
        <authorList>
            <person name="Yu Y."/>
            <person name="Lee S."/>
            <person name="de Baynast K."/>
            <person name="Wissotski M."/>
            <person name="Liu L."/>
            <person name="Talag J."/>
            <person name="Goicoechea J."/>
            <person name="Angelova A."/>
            <person name="Jetty R."/>
            <person name="Kudrna D."/>
            <person name="Golser W."/>
            <person name="Rivera L."/>
            <person name="Zhang J."/>
            <person name="Wing R."/>
        </authorList>
    </citation>
    <scope>NUCLEOTIDE SEQUENCE</scope>
</reference>
<reference evidence="1 2" key="1">
    <citation type="submission" date="2012-08" db="EMBL/GenBank/DDBJ databases">
        <title>Oryza genome evolution.</title>
        <authorList>
            <person name="Wing R.A."/>
        </authorList>
    </citation>
    <scope>NUCLEOTIDE SEQUENCE</scope>
</reference>
<dbReference type="Gene3D" id="2.130.10.10">
    <property type="entry name" value="YVTN repeat-like/Quinoprotein amine dehydrogenase"/>
    <property type="match status" value="1"/>
</dbReference>
<dbReference type="InterPro" id="IPR036322">
    <property type="entry name" value="WD40_repeat_dom_sf"/>
</dbReference>
<dbReference type="PANTHER" id="PTHR47467:SF1">
    <property type="entry name" value="WD40 REPEAT-CONTAINING PROTEIN"/>
    <property type="match status" value="1"/>
</dbReference>
<dbReference type="SMART" id="SM00320">
    <property type="entry name" value="WD40"/>
    <property type="match status" value="1"/>
</dbReference>
<dbReference type="AlphaFoldDB" id="A0A0D9V874"/>
<sequence length="361" mass="39253">MGTTPDGEESNMLRRPAAMLAARSLRKAYVPPSLLSDTSPGSRQPTRLAVHDNAAGSSCSAYFASGCRVYKIEISMEGDMLSKGKESLLIPINAEVISSSVVDRCPHRSEIQSVVLAEGEGDGCLILGTVDSYGHLIVSRLDTVADGHPIQYHLVIVVSEKEVGPGYVAVARELCKCIDIYDQDIHVRSLRTLWYPSSFSFAHCMPQVNESGSMLAIAEGSQLSIWDLRMSNNGGCIHRISGPVGGIIYSVCSSPSGLVAVGGTDRTVTIYDPRRWTALSRWVGCSKYEAFRFRQLMNLSFMSKVLIMRLRVDFGRKVSELSHFEGTLTGWCANTDVVAGWCESGSVFVADVRPDSLSLEG</sequence>
<proteinExistence type="predicted"/>
<protein>
    <submittedName>
        <fullName evidence="1">Uncharacterized protein</fullName>
    </submittedName>
</protein>
<reference evidence="1" key="3">
    <citation type="submission" date="2015-04" db="UniProtKB">
        <authorList>
            <consortium name="EnsemblPlants"/>
        </authorList>
    </citation>
    <scope>IDENTIFICATION</scope>
</reference>
<dbReference type="PANTHER" id="PTHR47467">
    <property type="entry name" value="OS01G0867200 PROTEIN"/>
    <property type="match status" value="1"/>
</dbReference>
<dbReference type="eggNOG" id="ENOG502QVYF">
    <property type="taxonomic scope" value="Eukaryota"/>
</dbReference>
<dbReference type="STRING" id="77586.A0A0D9V874"/>
<dbReference type="SUPFAM" id="SSF50978">
    <property type="entry name" value="WD40 repeat-like"/>
    <property type="match status" value="1"/>
</dbReference>
<name>A0A0D9V874_9ORYZ</name>
<evidence type="ECO:0000313" key="2">
    <source>
        <dbReference type="Proteomes" id="UP000032180"/>
    </source>
</evidence>
<dbReference type="Gramene" id="LPERR01G33050.1">
    <property type="protein sequence ID" value="LPERR01G33050.1"/>
    <property type="gene ID" value="LPERR01G33050"/>
</dbReference>
<accession>A0A0D9V874</accession>
<dbReference type="InterPro" id="IPR001680">
    <property type="entry name" value="WD40_rpt"/>
</dbReference>
<organism evidence="1 2">
    <name type="scientific">Leersia perrieri</name>
    <dbReference type="NCBI Taxonomy" id="77586"/>
    <lineage>
        <taxon>Eukaryota</taxon>
        <taxon>Viridiplantae</taxon>
        <taxon>Streptophyta</taxon>
        <taxon>Embryophyta</taxon>
        <taxon>Tracheophyta</taxon>
        <taxon>Spermatophyta</taxon>
        <taxon>Magnoliopsida</taxon>
        <taxon>Liliopsida</taxon>
        <taxon>Poales</taxon>
        <taxon>Poaceae</taxon>
        <taxon>BOP clade</taxon>
        <taxon>Oryzoideae</taxon>
        <taxon>Oryzeae</taxon>
        <taxon>Oryzinae</taxon>
        <taxon>Leersia</taxon>
    </lineage>
</organism>
<dbReference type="HOGENOM" id="CLU_065890_0_0_1"/>
<keyword evidence="2" id="KW-1185">Reference proteome</keyword>
<dbReference type="EnsemblPlants" id="LPERR01G33050.1">
    <property type="protein sequence ID" value="LPERR01G33050.1"/>
    <property type="gene ID" value="LPERR01G33050"/>
</dbReference>
<dbReference type="InterPro" id="IPR015943">
    <property type="entry name" value="WD40/YVTN_repeat-like_dom_sf"/>
</dbReference>
<dbReference type="Proteomes" id="UP000032180">
    <property type="component" value="Chromosome 1"/>
</dbReference>